<dbReference type="Proteomes" id="UP000269154">
    <property type="component" value="Unassembled WGS sequence"/>
</dbReference>
<gene>
    <name evidence="1" type="ORF">D5R40_11730</name>
</gene>
<proteinExistence type="predicted"/>
<dbReference type="AlphaFoldDB" id="A0A3N6PVP4"/>
<comment type="caution">
    <text evidence="1">The sequence shown here is derived from an EMBL/GenBank/DDBJ whole genome shotgun (WGS) entry which is preliminary data.</text>
</comment>
<organism evidence="1 2">
    <name type="scientific">Okeania hirsuta</name>
    <dbReference type="NCBI Taxonomy" id="1458930"/>
    <lineage>
        <taxon>Bacteria</taxon>
        <taxon>Bacillati</taxon>
        <taxon>Cyanobacteriota</taxon>
        <taxon>Cyanophyceae</taxon>
        <taxon>Oscillatoriophycideae</taxon>
        <taxon>Oscillatoriales</taxon>
        <taxon>Microcoleaceae</taxon>
        <taxon>Okeania</taxon>
    </lineage>
</organism>
<protein>
    <submittedName>
        <fullName evidence="1">Uncharacterized protein</fullName>
    </submittedName>
</protein>
<sequence>MNFVKTNQQLLKLGLLTITTFFLYTFLAKALADHNNLETEQGTILLAELPRNNRRICLQRGDNWSEVNYFESKNYFANICRQPNGKLMLVAGRKSNPNQVLELPVEFNQGYAAIDGNKTFRVNDGSFSLAINGLVVKREEITYQQQ</sequence>
<accession>A0A3N6PVP4</accession>
<evidence type="ECO:0000313" key="1">
    <source>
        <dbReference type="EMBL" id="RQH44332.1"/>
    </source>
</evidence>
<reference evidence="1 2" key="1">
    <citation type="journal article" date="2018" name="ACS Chem. Biol.">
        <title>Ketoreductase domain dysfunction expands chemodiversity: malyngamide biosynthesis in the cyanobacterium Okeania hirsuta.</title>
        <authorList>
            <person name="Moss N.A."/>
            <person name="Leao T."/>
            <person name="Rankin M."/>
            <person name="McCullough T.M."/>
            <person name="Qu P."/>
            <person name="Korobeynikov A."/>
            <person name="Smith J.L."/>
            <person name="Gerwick L."/>
            <person name="Gerwick W.H."/>
        </authorList>
    </citation>
    <scope>NUCLEOTIDE SEQUENCE [LARGE SCALE GENOMIC DNA]</scope>
    <source>
        <strain evidence="1 2">PAB10Feb10-1</strain>
    </source>
</reference>
<name>A0A3N6PVP4_9CYAN</name>
<dbReference type="EMBL" id="RCBY01000053">
    <property type="protein sequence ID" value="RQH44332.1"/>
    <property type="molecule type" value="Genomic_DNA"/>
</dbReference>
<dbReference type="OrthoDB" id="581524at2"/>
<evidence type="ECO:0000313" key="2">
    <source>
        <dbReference type="Proteomes" id="UP000269154"/>
    </source>
</evidence>
<keyword evidence="2" id="KW-1185">Reference proteome</keyword>
<dbReference type="RefSeq" id="WP_124147332.1">
    <property type="nucleotide sequence ID" value="NZ_CAWOKI010000256.1"/>
</dbReference>